<evidence type="ECO:0000256" key="1">
    <source>
        <dbReference type="ARBA" id="ARBA00004613"/>
    </source>
</evidence>
<comment type="subcellular location">
    <subcellularLocation>
        <location evidence="1">Secreted</location>
    </subcellularLocation>
</comment>
<dbReference type="GO" id="GO:0030250">
    <property type="term" value="F:guanylate cyclase activator activity"/>
    <property type="evidence" value="ECO:0007669"/>
    <property type="project" value="InterPro"/>
</dbReference>
<dbReference type="PANTHER" id="PTHR11318">
    <property type="entry name" value="GUANYLIN FAMILY MEMBER"/>
    <property type="match status" value="1"/>
</dbReference>
<name>A0A8T2IG65_9PIPI</name>
<accession>A0A8T2IG65</accession>
<dbReference type="GO" id="GO:0005576">
    <property type="term" value="C:extracellular region"/>
    <property type="evidence" value="ECO:0007669"/>
    <property type="project" value="UniProtKB-SubCell"/>
</dbReference>
<dbReference type="PANTHER" id="PTHR11318:SF4">
    <property type="entry name" value="GUANYLATE CYCLASE ACTIVATOR 2B"/>
    <property type="match status" value="1"/>
</dbReference>
<sequence length="90" mass="9805">MLTLQSSKDGDFTFTLDDVKKLKELLDQENQVRSRGVSNVGRICEDPNVPAVFKPLCATSHAPEVIHRLEQIALESDVCEVCALAACSGC</sequence>
<evidence type="ECO:0000313" key="8">
    <source>
        <dbReference type="EMBL" id="KAG8430164.1"/>
    </source>
</evidence>
<dbReference type="SUPFAM" id="SSF89890">
    <property type="entry name" value="Proguanylin"/>
    <property type="match status" value="1"/>
</dbReference>
<keyword evidence="9" id="KW-1185">Reference proteome</keyword>
<evidence type="ECO:0000256" key="3">
    <source>
        <dbReference type="ARBA" id="ARBA00022525"/>
    </source>
</evidence>
<evidence type="ECO:0000256" key="4">
    <source>
        <dbReference type="ARBA" id="ARBA00022729"/>
    </source>
</evidence>
<evidence type="ECO:0000256" key="7">
    <source>
        <dbReference type="ARBA" id="ARBA00041176"/>
    </source>
</evidence>
<dbReference type="PRINTS" id="PR00774">
    <property type="entry name" value="GUANYLIN"/>
</dbReference>
<evidence type="ECO:0000256" key="2">
    <source>
        <dbReference type="ARBA" id="ARBA00009883"/>
    </source>
</evidence>
<dbReference type="InterPro" id="IPR036382">
    <property type="entry name" value="Guanylin_sf"/>
</dbReference>
<proteinExistence type="inferred from homology"/>
<keyword evidence="3" id="KW-0964">Secreted</keyword>
<dbReference type="Pfam" id="PF02058">
    <property type="entry name" value="Guanylin"/>
    <property type="match status" value="1"/>
</dbReference>
<keyword evidence="5" id="KW-1015">Disulfide bond</keyword>
<evidence type="ECO:0000256" key="5">
    <source>
        <dbReference type="ARBA" id="ARBA00023157"/>
    </source>
</evidence>
<evidence type="ECO:0000256" key="6">
    <source>
        <dbReference type="ARBA" id="ARBA00037765"/>
    </source>
</evidence>
<gene>
    <name evidence="8" type="ORF">GDO86_018339</name>
</gene>
<dbReference type="Proteomes" id="UP000812440">
    <property type="component" value="Unassembled WGS sequence"/>
</dbReference>
<keyword evidence="4" id="KW-0732">Signal</keyword>
<dbReference type="OrthoDB" id="9926421at2759"/>
<dbReference type="EMBL" id="JAACNH010001407">
    <property type="protein sequence ID" value="KAG8430164.1"/>
    <property type="molecule type" value="Genomic_DNA"/>
</dbReference>
<reference evidence="8" key="1">
    <citation type="thesis" date="2020" institute="ProQuest LLC" country="789 East Eisenhower Parkway, Ann Arbor, MI, USA">
        <title>Comparative Genomics and Chromosome Evolution.</title>
        <authorList>
            <person name="Mudd A.B."/>
        </authorList>
    </citation>
    <scope>NUCLEOTIDE SEQUENCE</scope>
    <source>
        <strain evidence="8">Female2</strain>
        <tissue evidence="8">Blood</tissue>
    </source>
</reference>
<evidence type="ECO:0000313" key="9">
    <source>
        <dbReference type="Proteomes" id="UP000812440"/>
    </source>
</evidence>
<dbReference type="AlphaFoldDB" id="A0A8T2IG65"/>
<dbReference type="InterPro" id="IPR000879">
    <property type="entry name" value="Guanylin"/>
</dbReference>
<organism evidence="8 9">
    <name type="scientific">Hymenochirus boettgeri</name>
    <name type="common">Congo dwarf clawed frog</name>
    <dbReference type="NCBI Taxonomy" id="247094"/>
    <lineage>
        <taxon>Eukaryota</taxon>
        <taxon>Metazoa</taxon>
        <taxon>Chordata</taxon>
        <taxon>Craniata</taxon>
        <taxon>Vertebrata</taxon>
        <taxon>Euteleostomi</taxon>
        <taxon>Amphibia</taxon>
        <taxon>Batrachia</taxon>
        <taxon>Anura</taxon>
        <taxon>Pipoidea</taxon>
        <taxon>Pipidae</taxon>
        <taxon>Pipinae</taxon>
        <taxon>Hymenochirus</taxon>
    </lineage>
</organism>
<comment type="function">
    <text evidence="6">Endogenous activator of intestinal guanylate cyclase. It stimulates this enzyme through the same receptor binding region as the heat-stable enterotoxins. May be a potent physiological regulator of intestinal fluid and electrolyte transport. May be an autocrine/paracrine regulator of intestinal salt and water transport.</text>
</comment>
<comment type="caution">
    <text evidence="8">The sequence shown here is derived from an EMBL/GenBank/DDBJ whole genome shotgun (WGS) entry which is preliminary data.</text>
</comment>
<protein>
    <recommendedName>
        <fullName evidence="7">Guanylate cyclase activator 2B</fullName>
    </recommendedName>
</protein>
<dbReference type="Gene3D" id="3.90.1450.10">
    <property type="entry name" value="Guanylin"/>
    <property type="match status" value="1"/>
</dbReference>
<comment type="similarity">
    <text evidence="2">Belongs to the guanylin family.</text>
</comment>